<accession>A0A543JNH9</accession>
<evidence type="ECO:0000313" key="2">
    <source>
        <dbReference type="Proteomes" id="UP000316628"/>
    </source>
</evidence>
<dbReference type="Pfam" id="PF20062">
    <property type="entry name" value="DUF6461"/>
    <property type="match status" value="1"/>
</dbReference>
<dbReference type="OrthoDB" id="4198010at2"/>
<proteinExistence type="predicted"/>
<name>A0A543JNH9_9PSEU</name>
<dbReference type="EMBL" id="VFPP01000001">
    <property type="protein sequence ID" value="TQM84411.1"/>
    <property type="molecule type" value="Genomic_DNA"/>
</dbReference>
<keyword evidence="2" id="KW-1185">Reference proteome</keyword>
<dbReference type="RefSeq" id="WP_141982595.1">
    <property type="nucleotide sequence ID" value="NZ_VFPP01000001.1"/>
</dbReference>
<organism evidence="1 2">
    <name type="scientific">Saccharothrix saharensis</name>
    <dbReference type="NCBI Taxonomy" id="571190"/>
    <lineage>
        <taxon>Bacteria</taxon>
        <taxon>Bacillati</taxon>
        <taxon>Actinomycetota</taxon>
        <taxon>Actinomycetes</taxon>
        <taxon>Pseudonocardiales</taxon>
        <taxon>Pseudonocardiaceae</taxon>
        <taxon>Saccharothrix</taxon>
    </lineage>
</organism>
<sequence length="311" mass="33524">MSTIDDLAWADASPGDEQELDEIFCLTFIKGVDEGEALRRMGALPDSVATRTAADVGRLHDFEHGYPTVASALPLGAWTVVFEPNGFEGAHLVEALSRGTEAVSVLRHDYASDSFGYAVDGRLITGFDPAFPPARHGADPDRLLPLMREVGFTEGDRGHYEDTIARCLLVVERITGVLPGFDALTGPLTSAHVEPWFSEGPRRPASRPGRDEPVDAVAEVRRLTGKHGLTDTPGLAGALAAARRGEPVDVTPDSPLGAHVRAWLTESSRASWSLNDHGGRHRMTEAQRGRAFELGWLARALGAALRPDLVR</sequence>
<dbReference type="InterPro" id="IPR045592">
    <property type="entry name" value="DUF6461"/>
</dbReference>
<gene>
    <name evidence="1" type="ORF">FHX81_6855</name>
</gene>
<evidence type="ECO:0000313" key="1">
    <source>
        <dbReference type="EMBL" id="TQM84411.1"/>
    </source>
</evidence>
<dbReference type="AlphaFoldDB" id="A0A543JNH9"/>
<comment type="caution">
    <text evidence="1">The sequence shown here is derived from an EMBL/GenBank/DDBJ whole genome shotgun (WGS) entry which is preliminary data.</text>
</comment>
<protein>
    <submittedName>
        <fullName evidence="1">Uncharacterized protein</fullName>
    </submittedName>
</protein>
<dbReference type="Proteomes" id="UP000316628">
    <property type="component" value="Unassembled WGS sequence"/>
</dbReference>
<reference evidence="1 2" key="1">
    <citation type="submission" date="2019-06" db="EMBL/GenBank/DDBJ databases">
        <title>Sequencing the genomes of 1000 actinobacteria strains.</title>
        <authorList>
            <person name="Klenk H.-P."/>
        </authorList>
    </citation>
    <scope>NUCLEOTIDE SEQUENCE [LARGE SCALE GENOMIC DNA]</scope>
    <source>
        <strain evidence="1 2">DSM 45456</strain>
    </source>
</reference>